<keyword evidence="3" id="KW-1185">Reference proteome</keyword>
<evidence type="ECO:0000313" key="3">
    <source>
        <dbReference type="Proteomes" id="UP000054316"/>
    </source>
</evidence>
<protein>
    <recommendedName>
        <fullName evidence="1">Insertion element IS1 protein InsA helix-turn-helix domain-containing protein</fullName>
    </recommendedName>
</protein>
<organism evidence="2 3">
    <name type="scientific">Vibrio alginolyticus</name>
    <dbReference type="NCBI Taxonomy" id="663"/>
    <lineage>
        <taxon>Bacteria</taxon>
        <taxon>Pseudomonadati</taxon>
        <taxon>Pseudomonadota</taxon>
        <taxon>Gammaproteobacteria</taxon>
        <taxon>Vibrionales</taxon>
        <taxon>Vibrionaceae</taxon>
        <taxon>Vibrio</taxon>
    </lineage>
</organism>
<reference evidence="2" key="1">
    <citation type="submission" date="2017-12" db="EMBL/GenBank/DDBJ databases">
        <title>FDA dAtabase for Regulatory Grade micrObial Sequences (FDA-ARGOS): Supporting development and validation of Infectious Disease Dx tests.</title>
        <authorList>
            <person name="Hoffmann M."/>
            <person name="Allard M."/>
            <person name="Evans P."/>
            <person name="Brown E."/>
            <person name="Tallon L.J."/>
            <person name="Sadzewicz L."/>
            <person name="Sengamalay N."/>
            <person name="Ott S."/>
            <person name="Godinez A."/>
            <person name="Nagaraj S."/>
            <person name="Vavikolanu K."/>
            <person name="Aluvathingal J."/>
            <person name="Nadendla S."/>
            <person name="Hobson J."/>
            <person name="Sichtig H."/>
        </authorList>
    </citation>
    <scope>NUCLEOTIDE SEQUENCE [LARGE SCALE GENOMIC DNA]</scope>
    <source>
        <strain evidence="2">FDAARGOS_97</strain>
    </source>
</reference>
<dbReference type="InterPro" id="IPR024431">
    <property type="entry name" value="InsA_HTH_dom"/>
</dbReference>
<evidence type="ECO:0000313" key="2">
    <source>
        <dbReference type="EMBL" id="PNP19667.1"/>
    </source>
</evidence>
<accession>A0ABX4X6N2</accession>
<evidence type="ECO:0000259" key="1">
    <source>
        <dbReference type="Pfam" id="PF12759"/>
    </source>
</evidence>
<comment type="caution">
    <text evidence="2">The sequence shown here is derived from an EMBL/GenBank/DDBJ whole genome shotgun (WGS) entry which is preliminary data.</text>
</comment>
<gene>
    <name evidence="2" type="ORF">AL553_018585</name>
</gene>
<name>A0ABX4X6N2_VIBAL</name>
<dbReference type="Pfam" id="PF12759">
    <property type="entry name" value="HTH_Tnp_IS1"/>
    <property type="match status" value="1"/>
</dbReference>
<dbReference type="EMBL" id="LOSN02000002">
    <property type="protein sequence ID" value="PNP19667.1"/>
    <property type="molecule type" value="Genomic_DNA"/>
</dbReference>
<sequence>MVDMSMNSSGVRETVQVLNVAYNTVLSTLKNLAPR</sequence>
<feature type="domain" description="Insertion element IS1 protein InsA helix-turn-helix" evidence="1">
    <location>
        <begin position="2"/>
        <end position="31"/>
    </location>
</feature>
<proteinExistence type="predicted"/>
<dbReference type="Proteomes" id="UP000054316">
    <property type="component" value="Unassembled WGS sequence"/>
</dbReference>